<keyword evidence="4" id="KW-0862">Zinc</keyword>
<dbReference type="Proteomes" id="UP000355283">
    <property type="component" value="Unassembled WGS sequence"/>
</dbReference>
<feature type="compositionally biased region" description="Polar residues" evidence="9">
    <location>
        <begin position="1003"/>
        <end position="1017"/>
    </location>
</feature>
<feature type="compositionally biased region" description="Pro residues" evidence="9">
    <location>
        <begin position="414"/>
        <end position="425"/>
    </location>
</feature>
<gene>
    <name evidence="14" type="ORF">NSK_002522</name>
</gene>
<dbReference type="InterPro" id="IPR000306">
    <property type="entry name" value="Znf_FYVE"/>
</dbReference>
<dbReference type="EMBL" id="SDOX01000009">
    <property type="protein sequence ID" value="TFJ86314.1"/>
    <property type="molecule type" value="Genomic_DNA"/>
</dbReference>
<dbReference type="InterPro" id="IPR036034">
    <property type="entry name" value="PDZ_sf"/>
</dbReference>
<accession>A0A4D9D5P7</accession>
<keyword evidence="2" id="KW-0677">Repeat</keyword>
<dbReference type="InterPro" id="IPR002110">
    <property type="entry name" value="Ankyrin_rpt"/>
</dbReference>
<dbReference type="SUPFAM" id="SSF48403">
    <property type="entry name" value="Ankyrin repeat"/>
    <property type="match status" value="1"/>
</dbReference>
<feature type="compositionally biased region" description="Basic and acidic residues" evidence="9">
    <location>
        <begin position="943"/>
        <end position="957"/>
    </location>
</feature>
<feature type="region of interest" description="Disordered" evidence="9">
    <location>
        <begin position="860"/>
        <end position="880"/>
    </location>
</feature>
<evidence type="ECO:0000256" key="2">
    <source>
        <dbReference type="ARBA" id="ARBA00022737"/>
    </source>
</evidence>
<feature type="domain" description="FYVE-type" evidence="12">
    <location>
        <begin position="1135"/>
        <end position="1204"/>
    </location>
</feature>
<keyword evidence="8" id="KW-0175">Coiled coil</keyword>
<dbReference type="SUPFAM" id="SSF58038">
    <property type="entry name" value="SNARE fusion complex"/>
    <property type="match status" value="1"/>
</dbReference>
<dbReference type="SUPFAM" id="SSF57903">
    <property type="entry name" value="FYVE/PHD zinc finger"/>
    <property type="match status" value="1"/>
</dbReference>
<dbReference type="CDD" id="cd15873">
    <property type="entry name" value="R-SNARE_STXBP5_6"/>
    <property type="match status" value="1"/>
</dbReference>
<evidence type="ECO:0000256" key="9">
    <source>
        <dbReference type="SAM" id="MobiDB-lite"/>
    </source>
</evidence>
<evidence type="ECO:0000313" key="14">
    <source>
        <dbReference type="EMBL" id="TFJ86314.1"/>
    </source>
</evidence>
<dbReference type="SMART" id="SM00228">
    <property type="entry name" value="PDZ"/>
    <property type="match status" value="1"/>
</dbReference>
<feature type="region of interest" description="Disordered" evidence="9">
    <location>
        <begin position="919"/>
        <end position="957"/>
    </location>
</feature>
<dbReference type="InterPro" id="IPR036770">
    <property type="entry name" value="Ankyrin_rpt-contain_sf"/>
</dbReference>
<name>A0A4D9D5P7_9STRA</name>
<evidence type="ECO:0000256" key="4">
    <source>
        <dbReference type="ARBA" id="ARBA00022833"/>
    </source>
</evidence>
<evidence type="ECO:0000256" key="7">
    <source>
        <dbReference type="PROSITE-ProRule" id="PRU00091"/>
    </source>
</evidence>
<dbReference type="CDD" id="cd00136">
    <property type="entry name" value="PDZ_canonical"/>
    <property type="match status" value="1"/>
</dbReference>
<evidence type="ECO:0000259" key="12">
    <source>
        <dbReference type="PROSITE" id="PS50178"/>
    </source>
</evidence>
<evidence type="ECO:0000256" key="6">
    <source>
        <dbReference type="PROSITE-ProRule" id="PRU00023"/>
    </source>
</evidence>
<feature type="compositionally biased region" description="Gly residues" evidence="9">
    <location>
        <begin position="618"/>
        <end position="638"/>
    </location>
</feature>
<dbReference type="GO" id="GO:0008270">
    <property type="term" value="F:zinc ion binding"/>
    <property type="evidence" value="ECO:0007669"/>
    <property type="project" value="UniProtKB-KW"/>
</dbReference>
<dbReference type="Gene3D" id="1.25.40.20">
    <property type="entry name" value="Ankyrin repeat-containing domain"/>
    <property type="match status" value="2"/>
</dbReference>
<feature type="domain" description="PDZ" evidence="11">
    <location>
        <begin position="333"/>
        <end position="411"/>
    </location>
</feature>
<dbReference type="PROSITE" id="PS50892">
    <property type="entry name" value="V_SNARE"/>
    <property type="match status" value="1"/>
</dbReference>
<feature type="repeat" description="ANK" evidence="6">
    <location>
        <begin position="818"/>
        <end position="850"/>
    </location>
</feature>
<feature type="domain" description="V-SNARE coiled-coil homology" evidence="13">
    <location>
        <begin position="1275"/>
        <end position="1339"/>
    </location>
</feature>
<dbReference type="Gene3D" id="3.30.40.10">
    <property type="entry name" value="Zinc/RING finger domain, C3HC4 (zinc finger)"/>
    <property type="match status" value="1"/>
</dbReference>
<dbReference type="SMART" id="SM00064">
    <property type="entry name" value="FYVE"/>
    <property type="match status" value="1"/>
</dbReference>
<feature type="compositionally biased region" description="Pro residues" evidence="9">
    <location>
        <begin position="658"/>
        <end position="670"/>
    </location>
</feature>
<feature type="compositionally biased region" description="Basic and acidic residues" evidence="9">
    <location>
        <begin position="1067"/>
        <end position="1076"/>
    </location>
</feature>
<dbReference type="PROSITE" id="PS50297">
    <property type="entry name" value="ANK_REP_REGION"/>
    <property type="match status" value="1"/>
</dbReference>
<feature type="compositionally biased region" description="Acidic residues" evidence="9">
    <location>
        <begin position="865"/>
        <end position="876"/>
    </location>
</feature>
<sequence length="1339" mass="140937">MAPPGLSPSPAHRRPVCVKMGDLLHVTFLAAPGSPSPTSPEPSTLALCPPPAGPTPQPVCLTAASGAWLEDASAVCLHSAGTSLTRRDPDLNTLPERVKVGDVVTVSGAGGSSAWMLDGRSDQLCWGDTKEGKDRRQAFVIAPPPSTESLPEYVGVNEEEGEREDAGGGLRVGDAFVLLPVGGEGLERLRLVARIPGYKGMLTSPASVLGSSSSPPHSRRGKEPAAPPPPAASLSSPSSPPSPSRPVAEHSPVYELCLCCGEEEGMDVGAEPSPSYPLFVRIASRLPAGASLPSISPADPGALGVAPSANPRHGEGQGSREGADSVVSVLFQQGDLGLSLARTPSGRARVLRLQPHTQADRNGIRAGDVILQLNEDWDLSKQVLDSESWAAMVQYIKTSPRPLRLTVARKRPTPSRPSPPPPPLSDPSEGTDAQAGTRTAFPCATPSPRPSGAALCLPACPPGLRADSPCAPPSPSRPSRKLLFRGPLRLWQEAMEIDASWALATCKLREEGGKEGGEKVGVGRRDGGCFELVTPLRTYVLAAPSPLEREGWLAAIYAGMVALARMGMVGGGEGGRADVGMRHQLILDSLHAAVVYGKMDRVRALVGRREEEDEDGGGRGGEGGNGEGKGGGRPGEGGALPDRPLPQESNVPSLAARLPPPTSGPRPGPDPSVLNRADEGGRTPLHYACLFRRHEMISLLLSRGADPTLADADGRLPLHLAALALDDTGVALLLSSSSSSPPSSSPSSSPFLPAHCLVNARDHDGRTPAFLATTSPRLACLSPGSRGEEGNAEAFFALRRCLLALQVHEADLEMKDLEGRTAMHVASAAWRGGVVQVLGELGGEVDAFTRRGRREVALDVGSGNQEEEAGEEEEGEREAKTPLQWACSSGGRAWVARTEEEVAEAAQALEGTLRGLLSMGAQPNRRSRRWTADGGGGGTTGSRAREGKTRVVGGKGREFGGRTAAELMLERAMALAQPGTETRRGQQRGGEEGNRGDGPASDTGDSSTPDLSGASPSAASVLSTRALALLVSFGARVDLSRSDKDTRSSSKSSLTDFLLPSQAPRGEQQRREDRQQRLQSAKAVWSAKKAPSAKDFSAEAMQRIAQKAWHRCHAGSLGLAGEGYLEIEREGHGGMKEVEACLLCEESFNTLARRQHRCRLCALPVCGDCSSKRLPLGAYVGGGGREGGKGVGVETMVRVCDGCFNWGVYEMLKLRVSVGGERVHDRKEAKFVGAGASQTREEAEERELFGQSREKSGGRGGLMNWLRKEANPVSAGQASRRATQGVMAAMGELRHGLQDRGERLESLADKTTELADSSAQFAEMAKQLNERYGGGGGWW</sequence>
<dbReference type="PROSITE" id="PS50106">
    <property type="entry name" value="PDZ"/>
    <property type="match status" value="1"/>
</dbReference>
<comment type="caution">
    <text evidence="14">The sequence shown here is derived from an EMBL/GenBank/DDBJ whole genome shotgun (WGS) entry which is preliminary data.</text>
</comment>
<keyword evidence="1" id="KW-0479">Metal-binding</keyword>
<evidence type="ECO:0000256" key="5">
    <source>
        <dbReference type="ARBA" id="ARBA00023043"/>
    </source>
</evidence>
<dbReference type="SMART" id="SM00248">
    <property type="entry name" value="ANK"/>
    <property type="match status" value="4"/>
</dbReference>
<keyword evidence="15" id="KW-1185">Reference proteome</keyword>
<evidence type="ECO:0000313" key="15">
    <source>
        <dbReference type="Proteomes" id="UP000355283"/>
    </source>
</evidence>
<evidence type="ECO:0000259" key="11">
    <source>
        <dbReference type="PROSITE" id="PS50106"/>
    </source>
</evidence>
<dbReference type="Pfam" id="PF01363">
    <property type="entry name" value="FYVE"/>
    <property type="match status" value="1"/>
</dbReference>
<dbReference type="PANTHER" id="PTHR24161:SF85">
    <property type="entry name" value="PALMITOYLTRANSFERASE HIP14"/>
    <property type="match status" value="1"/>
</dbReference>
<evidence type="ECO:0000256" key="3">
    <source>
        <dbReference type="ARBA" id="ARBA00022771"/>
    </source>
</evidence>
<evidence type="ECO:0008006" key="16">
    <source>
        <dbReference type="Google" id="ProtNLM"/>
    </source>
</evidence>
<dbReference type="PROSITE" id="PS50178">
    <property type="entry name" value="ZF_FYVE"/>
    <property type="match status" value="1"/>
</dbReference>
<dbReference type="InterPro" id="IPR013083">
    <property type="entry name" value="Znf_RING/FYVE/PHD"/>
</dbReference>
<evidence type="ECO:0000259" key="13">
    <source>
        <dbReference type="PROSITE" id="PS50892"/>
    </source>
</evidence>
<feature type="region of interest" description="Disordered" evidence="9">
    <location>
        <begin position="299"/>
        <end position="323"/>
    </location>
</feature>
<feature type="domain" description="PH" evidence="10">
    <location>
        <begin position="529"/>
        <end position="561"/>
    </location>
</feature>
<feature type="region of interest" description="Disordered" evidence="9">
    <location>
        <begin position="404"/>
        <end position="447"/>
    </location>
</feature>
<protein>
    <recommendedName>
        <fullName evidence="16">FYVE-type domain-containing protein</fullName>
    </recommendedName>
</protein>
<dbReference type="InterPro" id="IPR017455">
    <property type="entry name" value="Znf_FYVE-rel"/>
</dbReference>
<reference evidence="14 15" key="1">
    <citation type="submission" date="2019-01" db="EMBL/GenBank/DDBJ databases">
        <title>Nuclear Genome Assembly of the Microalgal Biofuel strain Nannochloropsis salina CCMP1776.</title>
        <authorList>
            <person name="Hovde B."/>
        </authorList>
    </citation>
    <scope>NUCLEOTIDE SEQUENCE [LARGE SCALE GENOMIC DNA]</scope>
    <source>
        <strain evidence="14 15">CCMP1776</strain>
    </source>
</reference>
<feature type="compositionally biased region" description="Basic and acidic residues" evidence="9">
    <location>
        <begin position="981"/>
        <end position="995"/>
    </location>
</feature>
<evidence type="ECO:0000256" key="8">
    <source>
        <dbReference type="PROSITE-ProRule" id="PRU00290"/>
    </source>
</evidence>
<dbReference type="PROSITE" id="PS50003">
    <property type="entry name" value="PH_DOMAIN"/>
    <property type="match status" value="1"/>
</dbReference>
<feature type="repeat" description="ANK" evidence="6">
    <location>
        <begin position="680"/>
        <end position="712"/>
    </location>
</feature>
<dbReference type="SUPFAM" id="SSF50729">
    <property type="entry name" value="PH domain-like"/>
    <property type="match status" value="1"/>
</dbReference>
<keyword evidence="5 6" id="KW-0040">ANK repeat</keyword>
<dbReference type="Pfam" id="PF12796">
    <property type="entry name" value="Ank_2"/>
    <property type="match status" value="1"/>
</dbReference>
<organism evidence="14 15">
    <name type="scientific">Nannochloropsis salina CCMP1776</name>
    <dbReference type="NCBI Taxonomy" id="1027361"/>
    <lineage>
        <taxon>Eukaryota</taxon>
        <taxon>Sar</taxon>
        <taxon>Stramenopiles</taxon>
        <taxon>Ochrophyta</taxon>
        <taxon>Eustigmatophyceae</taxon>
        <taxon>Eustigmatales</taxon>
        <taxon>Monodopsidaceae</taxon>
        <taxon>Microchloropsis</taxon>
        <taxon>Microchloropsis salina</taxon>
    </lineage>
</organism>
<feature type="region of interest" description="Disordered" evidence="9">
    <location>
        <begin position="607"/>
        <end position="679"/>
    </location>
</feature>
<keyword evidence="3 7" id="KW-0863">Zinc-finger</keyword>
<feature type="region of interest" description="Disordered" evidence="9">
    <location>
        <begin position="204"/>
        <end position="248"/>
    </location>
</feature>
<dbReference type="PROSITE" id="PS50088">
    <property type="entry name" value="ANK_REPEAT"/>
    <property type="match status" value="2"/>
</dbReference>
<dbReference type="InterPro" id="IPR042855">
    <property type="entry name" value="V_SNARE_CC"/>
</dbReference>
<feature type="region of interest" description="Disordered" evidence="9">
    <location>
        <begin position="976"/>
        <end position="1017"/>
    </location>
</feature>
<dbReference type="Gene3D" id="1.20.5.110">
    <property type="match status" value="1"/>
</dbReference>
<feature type="region of interest" description="Disordered" evidence="9">
    <location>
        <begin position="1040"/>
        <end position="1081"/>
    </location>
</feature>
<dbReference type="InterPro" id="IPR011011">
    <property type="entry name" value="Znf_FYVE_PHD"/>
</dbReference>
<dbReference type="Gene3D" id="2.30.42.10">
    <property type="match status" value="1"/>
</dbReference>
<feature type="compositionally biased region" description="Low complexity" evidence="9">
    <location>
        <begin position="204"/>
        <end position="216"/>
    </location>
</feature>
<dbReference type="SUPFAM" id="SSF50156">
    <property type="entry name" value="PDZ domain-like"/>
    <property type="match status" value="1"/>
</dbReference>
<dbReference type="InterPro" id="IPR001478">
    <property type="entry name" value="PDZ"/>
</dbReference>
<evidence type="ECO:0000256" key="1">
    <source>
        <dbReference type="ARBA" id="ARBA00022723"/>
    </source>
</evidence>
<dbReference type="OrthoDB" id="2423701at2759"/>
<dbReference type="PANTHER" id="PTHR24161">
    <property type="entry name" value="ANK_REP_REGION DOMAIN-CONTAINING PROTEIN-RELATED"/>
    <property type="match status" value="1"/>
</dbReference>
<dbReference type="InterPro" id="IPR001849">
    <property type="entry name" value="PH_domain"/>
</dbReference>
<evidence type="ECO:0000259" key="10">
    <source>
        <dbReference type="PROSITE" id="PS50003"/>
    </source>
</evidence>
<proteinExistence type="predicted"/>